<accession>A0A024LQ96</accession>
<gene>
    <name evidence="1" type="ORF">BN1046_00281</name>
    <name evidence="2" type="ORF">BN1046_00377</name>
</gene>
<dbReference type="PROSITE" id="PS51257">
    <property type="entry name" value="PROKAR_LIPOPROTEIN"/>
    <property type="match status" value="1"/>
</dbReference>
<dbReference type="RefSeq" id="WP_153302017.1">
    <property type="nucleotide sequence ID" value="NZ_CP154603.1"/>
</dbReference>
<evidence type="ECO:0000313" key="1">
    <source>
        <dbReference type="EMBL" id="CDP79388.1"/>
    </source>
</evidence>
<sequence>MLKPILTMVIVLVVGLSSMACRRVDPELLDALFSDLPVDHAPGMCNRKDNSWR</sequence>
<reference evidence="1" key="2">
    <citation type="submission" date="2014-05" db="EMBL/GenBank/DDBJ databases">
        <title>Genome sequencing of Bartonella spp. isolated from human blood.</title>
        <authorList>
            <person name="Raoult D."/>
        </authorList>
    </citation>
    <scope>NUCLEOTIDE SEQUENCE</scope>
    <source>
        <strain evidence="1">MVT06</strain>
    </source>
</reference>
<evidence type="ECO:0000313" key="2">
    <source>
        <dbReference type="EMBL" id="CDP79483.1"/>
    </source>
</evidence>
<dbReference type="AlphaFoldDB" id="A0A024LQ96"/>
<reference evidence="1" key="1">
    <citation type="submission" date="2013-11" db="EMBL/GenBank/DDBJ databases">
        <authorList>
            <person name="GENOMES U."/>
        </authorList>
    </citation>
    <scope>NUCLEOTIDE SEQUENCE</scope>
    <source>
        <strain evidence="1">MVT06</strain>
    </source>
</reference>
<organism evidence="1">
    <name type="scientific">Bartonella schoenbuchensis</name>
    <dbReference type="NCBI Taxonomy" id="165694"/>
    <lineage>
        <taxon>Bacteria</taxon>
        <taxon>Pseudomonadati</taxon>
        <taxon>Pseudomonadota</taxon>
        <taxon>Alphaproteobacteria</taxon>
        <taxon>Hyphomicrobiales</taxon>
        <taxon>Bartonellaceae</taxon>
        <taxon>Bartonella</taxon>
    </lineage>
</organism>
<dbReference type="EMBL" id="HG977194">
    <property type="protein sequence ID" value="CDP79483.1"/>
    <property type="molecule type" value="Genomic_DNA"/>
</dbReference>
<evidence type="ECO:0008006" key="3">
    <source>
        <dbReference type="Google" id="ProtNLM"/>
    </source>
</evidence>
<protein>
    <recommendedName>
        <fullName evidence="3">Lipoprotein</fullName>
    </recommendedName>
</protein>
<name>A0A024LQ96_9HYPH</name>
<proteinExistence type="predicted"/>
<dbReference type="EMBL" id="HG977193">
    <property type="protein sequence ID" value="CDP79388.1"/>
    <property type="molecule type" value="Genomic_DNA"/>
</dbReference>